<proteinExistence type="predicted"/>
<name>A0A382SSL9_9ZZZZ</name>
<gene>
    <name evidence="1" type="ORF">METZ01_LOCUS364725</name>
</gene>
<protein>
    <submittedName>
        <fullName evidence="1">Uncharacterized protein</fullName>
    </submittedName>
</protein>
<reference evidence="1" key="1">
    <citation type="submission" date="2018-05" db="EMBL/GenBank/DDBJ databases">
        <authorList>
            <person name="Lanie J.A."/>
            <person name="Ng W.-L."/>
            <person name="Kazmierczak K.M."/>
            <person name="Andrzejewski T.M."/>
            <person name="Davidsen T.M."/>
            <person name="Wayne K.J."/>
            <person name="Tettelin H."/>
            <person name="Glass J.I."/>
            <person name="Rusch D."/>
            <person name="Podicherti R."/>
            <person name="Tsui H.-C.T."/>
            <person name="Winkler M.E."/>
        </authorList>
    </citation>
    <scope>NUCLEOTIDE SEQUENCE</scope>
</reference>
<dbReference type="EMBL" id="UINC01130669">
    <property type="protein sequence ID" value="SVD11871.1"/>
    <property type="molecule type" value="Genomic_DNA"/>
</dbReference>
<feature type="non-terminal residue" evidence="1">
    <location>
        <position position="244"/>
    </location>
</feature>
<dbReference type="AlphaFoldDB" id="A0A382SSL9"/>
<organism evidence="1">
    <name type="scientific">marine metagenome</name>
    <dbReference type="NCBI Taxonomy" id="408172"/>
    <lineage>
        <taxon>unclassified sequences</taxon>
        <taxon>metagenomes</taxon>
        <taxon>ecological metagenomes</taxon>
    </lineage>
</organism>
<evidence type="ECO:0000313" key="1">
    <source>
        <dbReference type="EMBL" id="SVD11871.1"/>
    </source>
</evidence>
<sequence length="244" mass="27763">MKLLDHINRSIWLNEGDERSEIAANMHDYLKGWLTSEEPQYPTIEEMFQDLYAKLEDVSHDDIGSSSEHRNFMSNPVGLNFDNKGGVVDAVLSDVDLQNYLPTFNEGSNDGYYLEKDAMKLWLDDNPGKTERDWKYIGVDVQDEYTEKAGGEKGKYLGKGASEWTRTDRFGSDSTWTRTKESEEPLIPKIVSSDGQLVANDWDSAIELAQQLNIDAEELDYIEREGDSSSLLDFLHGHGYSIME</sequence>
<accession>A0A382SSL9</accession>